<keyword evidence="1" id="KW-0732">Signal</keyword>
<evidence type="ECO:0000256" key="1">
    <source>
        <dbReference type="SAM" id="SignalP"/>
    </source>
</evidence>
<feature type="chain" id="PRO_5044879808" evidence="1">
    <location>
        <begin position="24"/>
        <end position="126"/>
    </location>
</feature>
<comment type="caution">
    <text evidence="2">The sequence shown here is derived from an EMBL/GenBank/DDBJ whole genome shotgun (WGS) entry which is preliminary data.</text>
</comment>
<feature type="signal peptide" evidence="1">
    <location>
        <begin position="1"/>
        <end position="23"/>
    </location>
</feature>
<evidence type="ECO:0000313" key="2">
    <source>
        <dbReference type="EMBL" id="KAL3534860.1"/>
    </source>
</evidence>
<organism evidence="2 3">
    <name type="scientific">Cinchona calisaya</name>
    <dbReference type="NCBI Taxonomy" id="153742"/>
    <lineage>
        <taxon>Eukaryota</taxon>
        <taxon>Viridiplantae</taxon>
        <taxon>Streptophyta</taxon>
        <taxon>Embryophyta</taxon>
        <taxon>Tracheophyta</taxon>
        <taxon>Spermatophyta</taxon>
        <taxon>Magnoliopsida</taxon>
        <taxon>eudicotyledons</taxon>
        <taxon>Gunneridae</taxon>
        <taxon>Pentapetalae</taxon>
        <taxon>asterids</taxon>
        <taxon>lamiids</taxon>
        <taxon>Gentianales</taxon>
        <taxon>Rubiaceae</taxon>
        <taxon>Cinchonoideae</taxon>
        <taxon>Cinchoneae</taxon>
        <taxon>Cinchona</taxon>
    </lineage>
</organism>
<evidence type="ECO:0000313" key="3">
    <source>
        <dbReference type="Proteomes" id="UP001630127"/>
    </source>
</evidence>
<accession>A0ABD3AUM5</accession>
<sequence>MKSSKILFPSLIAPLSSFFLVLSPPFLSTKSFIKISNLPPPSTTNIINVQNFGIYPPSNRSRKQVADTFGPTARDSHLLNSQINLDSLVTIVRQRIWSIKYWGGHEMKGKRDIEFHITIWTLDLEF</sequence>
<keyword evidence="3" id="KW-1185">Reference proteome</keyword>
<dbReference type="EMBL" id="JBJUIK010000002">
    <property type="protein sequence ID" value="KAL3534860.1"/>
    <property type="molecule type" value="Genomic_DNA"/>
</dbReference>
<proteinExistence type="predicted"/>
<reference evidence="2 3" key="1">
    <citation type="submission" date="2024-11" db="EMBL/GenBank/DDBJ databases">
        <title>A near-complete genome assembly of Cinchona calisaya.</title>
        <authorList>
            <person name="Lian D.C."/>
            <person name="Zhao X.W."/>
            <person name="Wei L."/>
        </authorList>
    </citation>
    <scope>NUCLEOTIDE SEQUENCE [LARGE SCALE GENOMIC DNA]</scope>
    <source>
        <tissue evidence="2">Nenye</tissue>
    </source>
</reference>
<name>A0ABD3AUM5_9GENT</name>
<dbReference type="AlphaFoldDB" id="A0ABD3AUM5"/>
<dbReference type="Proteomes" id="UP001630127">
    <property type="component" value="Unassembled WGS sequence"/>
</dbReference>
<protein>
    <submittedName>
        <fullName evidence="2">Uncharacterized protein</fullName>
    </submittedName>
</protein>
<gene>
    <name evidence="2" type="ORF">ACH5RR_003321</name>
</gene>